<evidence type="ECO:0000256" key="4">
    <source>
        <dbReference type="ARBA" id="ARBA00022780"/>
    </source>
</evidence>
<keyword evidence="5 7" id="KW-1133">Transmembrane helix</keyword>
<organism evidence="8 9">
    <name type="scientific">Dendrobium thyrsiflorum</name>
    <name type="common">Pinecone-like raceme dendrobium</name>
    <name type="synonym">Orchid</name>
    <dbReference type="NCBI Taxonomy" id="117978"/>
    <lineage>
        <taxon>Eukaryota</taxon>
        <taxon>Viridiplantae</taxon>
        <taxon>Streptophyta</taxon>
        <taxon>Embryophyta</taxon>
        <taxon>Tracheophyta</taxon>
        <taxon>Spermatophyta</taxon>
        <taxon>Magnoliopsida</taxon>
        <taxon>Liliopsida</taxon>
        <taxon>Asparagales</taxon>
        <taxon>Orchidaceae</taxon>
        <taxon>Epidendroideae</taxon>
        <taxon>Malaxideae</taxon>
        <taxon>Dendrobiinae</taxon>
        <taxon>Dendrobium</taxon>
    </lineage>
</organism>
<evidence type="ECO:0000256" key="6">
    <source>
        <dbReference type="ARBA" id="ARBA00023136"/>
    </source>
</evidence>
<comment type="function">
    <text evidence="7">Involved in protein precursor import into chloroplasts.</text>
</comment>
<dbReference type="InterPro" id="IPR005691">
    <property type="entry name" value="Tic20"/>
</dbReference>
<evidence type="ECO:0000256" key="2">
    <source>
        <dbReference type="ARBA" id="ARBA00009596"/>
    </source>
</evidence>
<keyword evidence="4" id="KW-1001">Plastid inner membrane</keyword>
<dbReference type="GO" id="GO:0009706">
    <property type="term" value="C:chloroplast inner membrane"/>
    <property type="evidence" value="ECO:0007669"/>
    <property type="project" value="UniProtKB-SubCell"/>
</dbReference>
<dbReference type="AlphaFoldDB" id="A0ABD0V1M8"/>
<feature type="transmembrane region" description="Helical" evidence="7">
    <location>
        <begin position="139"/>
        <end position="157"/>
    </location>
</feature>
<keyword evidence="3 7" id="KW-0812">Transmembrane</keyword>
<keyword evidence="9" id="KW-1185">Reference proteome</keyword>
<keyword evidence="7" id="KW-0934">Plastid</keyword>
<evidence type="ECO:0000256" key="1">
    <source>
        <dbReference type="ARBA" id="ARBA00004478"/>
    </source>
</evidence>
<comment type="subcellular location">
    <subcellularLocation>
        <location evidence="1">Plastid</location>
        <location evidence="1">Chloroplast inner membrane</location>
        <topology evidence="1">Multi-pass membrane protein</topology>
    </subcellularLocation>
    <subcellularLocation>
        <location evidence="7">Plastid</location>
        <location evidence="7">Chloroplast membrane</location>
        <topology evidence="7">Multi-pass membrane protein</topology>
    </subcellularLocation>
</comment>
<reference evidence="8 9" key="1">
    <citation type="journal article" date="2024" name="Plant Biotechnol. J.">
        <title>Dendrobium thyrsiflorum genome and its molecular insights into genes involved in important horticultural traits.</title>
        <authorList>
            <person name="Chen B."/>
            <person name="Wang J.Y."/>
            <person name="Zheng P.J."/>
            <person name="Li K.L."/>
            <person name="Liang Y.M."/>
            <person name="Chen X.F."/>
            <person name="Zhang C."/>
            <person name="Zhao X."/>
            <person name="He X."/>
            <person name="Zhang G.Q."/>
            <person name="Liu Z.J."/>
            <person name="Xu Q."/>
        </authorList>
    </citation>
    <scope>NUCLEOTIDE SEQUENCE [LARGE SCALE GENOMIC DNA]</scope>
    <source>
        <strain evidence="8">GZMU011</strain>
    </source>
</reference>
<dbReference type="PANTHER" id="PTHR33510">
    <property type="entry name" value="PROTEIN TIC 20-II, CHLOROPLASTIC"/>
    <property type="match status" value="1"/>
</dbReference>
<keyword evidence="6 7" id="KW-0472">Membrane</keyword>
<comment type="similarity">
    <text evidence="2 7">Belongs to the Tic20 family.</text>
</comment>
<accession>A0ABD0V1M8</accession>
<feature type="transmembrane region" description="Helical" evidence="7">
    <location>
        <begin position="177"/>
        <end position="196"/>
    </location>
</feature>
<evidence type="ECO:0000313" key="9">
    <source>
        <dbReference type="Proteomes" id="UP001552299"/>
    </source>
</evidence>
<evidence type="ECO:0000256" key="3">
    <source>
        <dbReference type="ARBA" id="ARBA00022692"/>
    </source>
</evidence>
<name>A0ABD0V1M8_DENTH</name>
<evidence type="ECO:0000256" key="5">
    <source>
        <dbReference type="ARBA" id="ARBA00022989"/>
    </source>
</evidence>
<gene>
    <name evidence="8" type="ORF">M5K25_013997</name>
</gene>
<comment type="caution">
    <text evidence="7">Lacks conserved residue(s) required for the propagation of feature annotation.</text>
</comment>
<dbReference type="Pfam" id="PF16166">
    <property type="entry name" value="TIC20"/>
    <property type="match status" value="1"/>
</dbReference>
<comment type="caution">
    <text evidence="8">The sequence shown here is derived from an EMBL/GenBank/DDBJ whole genome shotgun (WGS) entry which is preliminary data.</text>
</comment>
<protein>
    <recommendedName>
        <fullName evidence="7">Protein TIC 20</fullName>
    </recommendedName>
</protein>
<evidence type="ECO:0000256" key="7">
    <source>
        <dbReference type="RuleBase" id="RU367003"/>
    </source>
</evidence>
<proteinExistence type="inferred from homology"/>
<sequence length="235" mass="26218">MASSSSSTLLLLSPLPLSDLSYKPLRPPFPLFLLPHCHESHRRRRRLLTSAKNRRGGGDSAEPPDRLISAVCYLYPFLDGVHFGRFLLAQFPPIQLIIFPFAPAIRLFSASPLNPFLIFLTLYFAVVRNPSSFSRYVRYNTMQAIVLDVLLIFPDLIERFFAPREGVGLDIVMSIDSTVFLFLLVSMIYGSTTCLLGQVPRLPIVADAADRQNADGNEKLACLFLECVLGIPDTA</sequence>
<keyword evidence="7" id="KW-0150">Chloroplast</keyword>
<dbReference type="EMBL" id="JANQDX010000011">
    <property type="protein sequence ID" value="KAL0916477.1"/>
    <property type="molecule type" value="Genomic_DNA"/>
</dbReference>
<evidence type="ECO:0000313" key="8">
    <source>
        <dbReference type="EMBL" id="KAL0916477.1"/>
    </source>
</evidence>
<dbReference type="Proteomes" id="UP001552299">
    <property type="component" value="Unassembled WGS sequence"/>
</dbReference>
<feature type="transmembrane region" description="Helical" evidence="7">
    <location>
        <begin position="107"/>
        <end position="127"/>
    </location>
</feature>
<dbReference type="PANTHER" id="PTHR33510:SF11">
    <property type="entry name" value="PROTEIN TIC 20-V, CHLOROPLASTIC"/>
    <property type="match status" value="1"/>
</dbReference>